<dbReference type="EMBL" id="LGGO01000061">
    <property type="protein sequence ID" value="KUK77154.1"/>
    <property type="molecule type" value="Genomic_DNA"/>
</dbReference>
<organism evidence="1 2">
    <name type="scientific">candidate division WS6 bacterium 34_10</name>
    <dbReference type="NCBI Taxonomy" id="1641389"/>
    <lineage>
        <taxon>Bacteria</taxon>
        <taxon>Candidatus Dojkabacteria</taxon>
    </lineage>
</organism>
<comment type="caution">
    <text evidence="1">The sequence shown here is derived from an EMBL/GenBank/DDBJ whole genome shotgun (WGS) entry which is preliminary data.</text>
</comment>
<evidence type="ECO:0000313" key="2">
    <source>
        <dbReference type="Proteomes" id="UP000053904"/>
    </source>
</evidence>
<gene>
    <name evidence="1" type="ORF">XD93_0509</name>
</gene>
<sequence>MFRQVFNCPDNFLRINMDNVEVIEISDTLVESNNPCPNIYPRFKKVRESLMDSVYGCPTPDIHKDFKSTYWPEGIIDHRGSIEGIKNGIRLSFKARGTTVSRQPYVDINEEGELVSRIRKEEYICLDGHFISKDGLEGAIEIVANDGQIIFEGYWLENLDGDLVLEQVVDINGNVHTLEEIEDMPINRIYVCKSRKESDHVYSLGGTARQIFHEGIDKPGRLEEMQKNREFQIPGIDGRISMIKKTRLKRSI</sequence>
<reference evidence="2" key="1">
    <citation type="journal article" date="2015" name="MBio">
        <title>Genome-Resolved Metagenomic Analysis Reveals Roles for Candidate Phyla and Other Microbial Community Members in Biogeochemical Transformations in Oil Reservoirs.</title>
        <authorList>
            <person name="Hu P."/>
            <person name="Tom L."/>
            <person name="Singh A."/>
            <person name="Thomas B.C."/>
            <person name="Baker B.J."/>
            <person name="Piceno Y.M."/>
            <person name="Andersen G.L."/>
            <person name="Banfield J.F."/>
        </authorList>
    </citation>
    <scope>NUCLEOTIDE SEQUENCE [LARGE SCALE GENOMIC DNA]</scope>
</reference>
<protein>
    <submittedName>
        <fullName evidence="1">Uncharacterized protein</fullName>
    </submittedName>
</protein>
<dbReference type="AlphaFoldDB" id="A0A117M064"/>
<evidence type="ECO:0000313" key="1">
    <source>
        <dbReference type="EMBL" id="KUK77154.1"/>
    </source>
</evidence>
<dbReference type="Proteomes" id="UP000053904">
    <property type="component" value="Unassembled WGS sequence"/>
</dbReference>
<name>A0A117M064_9BACT</name>
<accession>A0A117M064</accession>
<proteinExistence type="predicted"/>